<comment type="caution">
    <text evidence="6">The sequence shown here is derived from an EMBL/GenBank/DDBJ whole genome shotgun (WGS) entry which is preliminary data.</text>
</comment>
<dbReference type="RefSeq" id="WP_369456387.1">
    <property type="nucleotide sequence ID" value="NZ_JBGCUO010000003.1"/>
</dbReference>
<dbReference type="PANTHER" id="PTHR47506:SF1">
    <property type="entry name" value="HTH-TYPE TRANSCRIPTIONAL REGULATOR YJDC"/>
    <property type="match status" value="1"/>
</dbReference>
<evidence type="ECO:0000256" key="2">
    <source>
        <dbReference type="ARBA" id="ARBA00023125"/>
    </source>
</evidence>
<feature type="DNA-binding region" description="H-T-H motif" evidence="4">
    <location>
        <begin position="24"/>
        <end position="43"/>
    </location>
</feature>
<gene>
    <name evidence="6" type="ORF">AB5I84_13205</name>
</gene>
<reference evidence="6 7" key="1">
    <citation type="submission" date="2024-07" db="EMBL/GenBank/DDBJ databases">
        <authorList>
            <person name="Ren Q."/>
        </authorList>
    </citation>
    <scope>NUCLEOTIDE SEQUENCE [LARGE SCALE GENOMIC DNA]</scope>
    <source>
        <strain evidence="6 7">REN37</strain>
    </source>
</reference>
<evidence type="ECO:0000313" key="6">
    <source>
        <dbReference type="EMBL" id="MEY1663114.1"/>
    </source>
</evidence>
<keyword evidence="3" id="KW-0804">Transcription</keyword>
<evidence type="ECO:0000313" key="7">
    <source>
        <dbReference type="Proteomes" id="UP001562065"/>
    </source>
</evidence>
<dbReference type="InterPro" id="IPR036271">
    <property type="entry name" value="Tet_transcr_reg_TetR-rel_C_sf"/>
</dbReference>
<evidence type="ECO:0000256" key="4">
    <source>
        <dbReference type="PROSITE-ProRule" id="PRU00335"/>
    </source>
</evidence>
<organism evidence="6 7">
    <name type="scientific">Isoalcanivorax beigongshangi</name>
    <dbReference type="NCBI Taxonomy" id="3238810"/>
    <lineage>
        <taxon>Bacteria</taxon>
        <taxon>Pseudomonadati</taxon>
        <taxon>Pseudomonadota</taxon>
        <taxon>Gammaproteobacteria</taxon>
        <taxon>Oceanospirillales</taxon>
        <taxon>Alcanivoracaceae</taxon>
        <taxon>Isoalcanivorax</taxon>
    </lineage>
</organism>
<dbReference type="EMBL" id="JBGCUO010000003">
    <property type="protein sequence ID" value="MEY1663114.1"/>
    <property type="molecule type" value="Genomic_DNA"/>
</dbReference>
<dbReference type="Pfam" id="PF00440">
    <property type="entry name" value="TetR_N"/>
    <property type="match status" value="1"/>
</dbReference>
<protein>
    <submittedName>
        <fullName evidence="6">TetR/AcrR family transcriptional regulator</fullName>
    </submittedName>
</protein>
<dbReference type="SUPFAM" id="SSF46689">
    <property type="entry name" value="Homeodomain-like"/>
    <property type="match status" value="1"/>
</dbReference>
<keyword evidence="1" id="KW-0805">Transcription regulation</keyword>
<dbReference type="PROSITE" id="PS50977">
    <property type="entry name" value="HTH_TETR_2"/>
    <property type="match status" value="1"/>
</dbReference>
<evidence type="ECO:0000256" key="3">
    <source>
        <dbReference type="ARBA" id="ARBA00023163"/>
    </source>
</evidence>
<dbReference type="InterPro" id="IPR009057">
    <property type="entry name" value="Homeodomain-like_sf"/>
</dbReference>
<feature type="domain" description="HTH tetR-type" evidence="5">
    <location>
        <begin position="1"/>
        <end position="61"/>
    </location>
</feature>
<name>A0ABV4AJW5_9GAMM</name>
<keyword evidence="2 4" id="KW-0238">DNA-binding</keyword>
<dbReference type="SUPFAM" id="SSF48498">
    <property type="entry name" value="Tetracyclin repressor-like, C-terminal domain"/>
    <property type="match status" value="1"/>
</dbReference>
<dbReference type="Gene3D" id="1.10.357.10">
    <property type="entry name" value="Tetracycline Repressor, domain 2"/>
    <property type="match status" value="1"/>
</dbReference>
<proteinExistence type="predicted"/>
<evidence type="ECO:0000259" key="5">
    <source>
        <dbReference type="PROSITE" id="PS50977"/>
    </source>
</evidence>
<sequence>MDKRQHLVEAAFRLFYQHGIHAVGINTILADTGIAKKTLYNHFPSKDALIEATVLHHDQQFSHWLQARMALQPSGREALVGVFTALDDWFNDRIDDWLPFRGCYFTNACAEYGDGQHPVHLRCQDHKANLQRLFRSQLGQASVLPGKQERLARQLAQLKDGATVAAHVLGDRNAARAARKAAEKLLKGI</sequence>
<dbReference type="PRINTS" id="PR00455">
    <property type="entry name" value="HTHTETR"/>
</dbReference>
<keyword evidence="7" id="KW-1185">Reference proteome</keyword>
<dbReference type="InterPro" id="IPR001647">
    <property type="entry name" value="HTH_TetR"/>
</dbReference>
<evidence type="ECO:0000256" key="1">
    <source>
        <dbReference type="ARBA" id="ARBA00023015"/>
    </source>
</evidence>
<dbReference type="PANTHER" id="PTHR47506">
    <property type="entry name" value="TRANSCRIPTIONAL REGULATORY PROTEIN"/>
    <property type="match status" value="1"/>
</dbReference>
<dbReference type="Proteomes" id="UP001562065">
    <property type="component" value="Unassembled WGS sequence"/>
</dbReference>
<accession>A0ABV4AJW5</accession>